<evidence type="ECO:0000256" key="1">
    <source>
        <dbReference type="SAM" id="MobiDB-lite"/>
    </source>
</evidence>
<feature type="compositionally biased region" description="Basic and acidic residues" evidence="1">
    <location>
        <begin position="1"/>
        <end position="18"/>
    </location>
</feature>
<dbReference type="RefSeq" id="WP_378280998.1">
    <property type="nucleotide sequence ID" value="NZ_JBHSON010000007.1"/>
</dbReference>
<feature type="region of interest" description="Disordered" evidence="1">
    <location>
        <begin position="1"/>
        <end position="41"/>
    </location>
</feature>
<reference evidence="3" key="1">
    <citation type="journal article" date="2019" name="Int. J. Syst. Evol. Microbiol.">
        <title>The Global Catalogue of Microorganisms (GCM) 10K type strain sequencing project: providing services to taxonomists for standard genome sequencing and annotation.</title>
        <authorList>
            <consortium name="The Broad Institute Genomics Platform"/>
            <consortium name="The Broad Institute Genome Sequencing Center for Infectious Disease"/>
            <person name="Wu L."/>
            <person name="Ma J."/>
        </authorList>
    </citation>
    <scope>NUCLEOTIDE SEQUENCE [LARGE SCALE GENOMIC DNA]</scope>
    <source>
        <strain evidence="3">KCTC 42087</strain>
    </source>
</reference>
<proteinExistence type="predicted"/>
<accession>A0ABW0ZQ47</accession>
<comment type="caution">
    <text evidence="2">The sequence shown here is derived from an EMBL/GenBank/DDBJ whole genome shotgun (WGS) entry which is preliminary data.</text>
</comment>
<protein>
    <submittedName>
        <fullName evidence="2">Uncharacterized protein</fullName>
    </submittedName>
</protein>
<organism evidence="2 3">
    <name type="scientific">Actinomadura rugatobispora</name>
    <dbReference type="NCBI Taxonomy" id="1994"/>
    <lineage>
        <taxon>Bacteria</taxon>
        <taxon>Bacillati</taxon>
        <taxon>Actinomycetota</taxon>
        <taxon>Actinomycetes</taxon>
        <taxon>Streptosporangiales</taxon>
        <taxon>Thermomonosporaceae</taxon>
        <taxon>Actinomadura</taxon>
    </lineage>
</organism>
<dbReference type="Proteomes" id="UP001596074">
    <property type="component" value="Unassembled WGS sequence"/>
</dbReference>
<keyword evidence="3" id="KW-1185">Reference proteome</keyword>
<feature type="compositionally biased region" description="Basic and acidic residues" evidence="1">
    <location>
        <begin position="30"/>
        <end position="41"/>
    </location>
</feature>
<evidence type="ECO:0000313" key="3">
    <source>
        <dbReference type="Proteomes" id="UP001596074"/>
    </source>
</evidence>
<sequence length="41" mass="4545">MTRERRDAQPRPGARGDVEVVPALGDMDGVDDRHADRVQLS</sequence>
<dbReference type="EMBL" id="JBHSON010000007">
    <property type="protein sequence ID" value="MFC5745375.1"/>
    <property type="molecule type" value="Genomic_DNA"/>
</dbReference>
<gene>
    <name evidence="2" type="ORF">ACFPZN_07150</name>
</gene>
<name>A0ABW0ZQ47_9ACTN</name>
<evidence type="ECO:0000313" key="2">
    <source>
        <dbReference type="EMBL" id="MFC5745375.1"/>
    </source>
</evidence>